<evidence type="ECO:0000256" key="9">
    <source>
        <dbReference type="ARBA" id="ARBA00023172"/>
    </source>
</evidence>
<dbReference type="PANTHER" id="PTHR30349:SF77">
    <property type="entry name" value="TYROSINE RECOMBINASE XERC"/>
    <property type="match status" value="1"/>
</dbReference>
<dbReference type="Pfam" id="PF00589">
    <property type="entry name" value="Phage_integrase"/>
    <property type="match status" value="1"/>
</dbReference>
<comment type="caution">
    <text evidence="14">The sequence shown here is derived from an EMBL/GenBank/DDBJ whole genome shotgun (WGS) entry which is preliminary data.</text>
</comment>
<keyword evidence="7" id="KW-0229">DNA integration</keyword>
<dbReference type="PANTHER" id="PTHR30349">
    <property type="entry name" value="PHAGE INTEGRASE-RELATED"/>
    <property type="match status" value="1"/>
</dbReference>
<dbReference type="Proteomes" id="UP000620147">
    <property type="component" value="Unassembled WGS sequence"/>
</dbReference>
<evidence type="ECO:0000256" key="3">
    <source>
        <dbReference type="ARBA" id="ARBA00008857"/>
    </source>
</evidence>
<organism evidence="14 15">
    <name type="scientific">Butyricicoccus faecihominis</name>
    <dbReference type="NCBI Taxonomy" id="1712515"/>
    <lineage>
        <taxon>Bacteria</taxon>
        <taxon>Bacillati</taxon>
        <taxon>Bacillota</taxon>
        <taxon>Clostridia</taxon>
        <taxon>Eubacteriales</taxon>
        <taxon>Butyricicoccaceae</taxon>
        <taxon>Butyricicoccus</taxon>
    </lineage>
</organism>
<name>A0ABQ1DYB4_9FIRM</name>
<dbReference type="InterPro" id="IPR002104">
    <property type="entry name" value="Integrase_catalytic"/>
</dbReference>
<dbReference type="InterPro" id="IPR044068">
    <property type="entry name" value="CB"/>
</dbReference>
<dbReference type="Gene3D" id="1.10.443.10">
    <property type="entry name" value="Intergrase catalytic core"/>
    <property type="match status" value="1"/>
</dbReference>
<proteinExistence type="inferred from homology"/>
<evidence type="ECO:0000313" key="14">
    <source>
        <dbReference type="EMBL" id="GFO87721.1"/>
    </source>
</evidence>
<keyword evidence="4" id="KW-0963">Cytoplasm</keyword>
<comment type="similarity">
    <text evidence="3">Belongs to the 'phage' integrase family.</text>
</comment>
<dbReference type="SUPFAM" id="SSF56349">
    <property type="entry name" value="DNA breaking-rejoining enzymes"/>
    <property type="match status" value="1"/>
</dbReference>
<dbReference type="EMBL" id="BLYJ01000008">
    <property type="protein sequence ID" value="GFO87721.1"/>
    <property type="molecule type" value="Genomic_DNA"/>
</dbReference>
<reference evidence="14 15" key="1">
    <citation type="submission" date="2020-06" db="EMBL/GenBank/DDBJ databases">
        <title>Characterization of fructooligosaccharide metabolism and fructooligosaccharide-degrading enzymes in human commensal butyrate producers.</title>
        <authorList>
            <person name="Tanno H."/>
            <person name="Fujii T."/>
            <person name="Hirano K."/>
            <person name="Maeno S."/>
            <person name="Tonozuka T."/>
            <person name="Sakamoto M."/>
            <person name="Ohkuma M."/>
            <person name="Tochio T."/>
            <person name="Endo A."/>
        </authorList>
    </citation>
    <scope>NUCLEOTIDE SEQUENCE [LARGE SCALE GENOMIC DNA]</scope>
    <source>
        <strain evidence="14 15">JCM 31056</strain>
    </source>
</reference>
<evidence type="ECO:0000256" key="8">
    <source>
        <dbReference type="ARBA" id="ARBA00023125"/>
    </source>
</evidence>
<evidence type="ECO:0000256" key="4">
    <source>
        <dbReference type="ARBA" id="ARBA00022490"/>
    </source>
</evidence>
<feature type="domain" description="Core-binding (CB)" evidence="13">
    <location>
        <begin position="10"/>
        <end position="126"/>
    </location>
</feature>
<evidence type="ECO:0000256" key="11">
    <source>
        <dbReference type="PROSITE-ProRule" id="PRU01248"/>
    </source>
</evidence>
<evidence type="ECO:0000256" key="1">
    <source>
        <dbReference type="ARBA" id="ARBA00003283"/>
    </source>
</evidence>
<sequence>MDKPMNEYAADAPRVLRDFLTYISTIRGKSAKTAHEYYLDLRLFFRVLKHNKGAVDKNLPLDEIDISDIDLDFIRDITLSDTYDYLEYMAQSRPTQQNSNHTNYGLSVNSRARKVSAIRAFFRYLTDKQHVLEVNPVSGLEAPTVRKSLPTYLTTDDSVRLLESVTGPYAERDYCILTFFLNCGMRVSELVGLNLTDFKDDTVRVLGKGGKQRTVFLNDACLAALEQYLPKRLEPNEQDADALFVSKKRNRINVQTVKWLVKKYIGQAGLDQKKYSAHKLRHTAATLMYQNGVDIRTLQSILGHSSVDTTMIYTHIENENMREAAARNPLAEIRPNGERVPVKQPKNSDK</sequence>
<dbReference type="InterPro" id="IPR011010">
    <property type="entry name" value="DNA_brk_join_enz"/>
</dbReference>
<keyword evidence="15" id="KW-1185">Reference proteome</keyword>
<dbReference type="Pfam" id="PF02899">
    <property type="entry name" value="Phage_int_SAM_1"/>
    <property type="match status" value="1"/>
</dbReference>
<keyword evidence="5" id="KW-0132">Cell division</keyword>
<dbReference type="InterPro" id="IPR050090">
    <property type="entry name" value="Tyrosine_recombinase_XerCD"/>
</dbReference>
<keyword evidence="10" id="KW-0131">Cell cycle</keyword>
<feature type="domain" description="Tyr recombinase" evidence="12">
    <location>
        <begin position="148"/>
        <end position="326"/>
    </location>
</feature>
<dbReference type="InterPro" id="IPR010998">
    <property type="entry name" value="Integrase_recombinase_N"/>
</dbReference>
<dbReference type="PROSITE" id="PS51900">
    <property type="entry name" value="CB"/>
    <property type="match status" value="1"/>
</dbReference>
<protein>
    <submittedName>
        <fullName evidence="14">Tyrosine recombinase XerC</fullName>
    </submittedName>
</protein>
<evidence type="ECO:0000259" key="13">
    <source>
        <dbReference type="PROSITE" id="PS51900"/>
    </source>
</evidence>
<dbReference type="InterPro" id="IPR004107">
    <property type="entry name" value="Integrase_SAM-like_N"/>
</dbReference>
<dbReference type="Gene3D" id="1.10.150.130">
    <property type="match status" value="1"/>
</dbReference>
<evidence type="ECO:0000256" key="6">
    <source>
        <dbReference type="ARBA" id="ARBA00022829"/>
    </source>
</evidence>
<comment type="subcellular location">
    <subcellularLocation>
        <location evidence="2">Cytoplasm</location>
    </subcellularLocation>
</comment>
<keyword evidence="8 11" id="KW-0238">DNA-binding</keyword>
<evidence type="ECO:0000259" key="12">
    <source>
        <dbReference type="PROSITE" id="PS51898"/>
    </source>
</evidence>
<evidence type="ECO:0000256" key="10">
    <source>
        <dbReference type="ARBA" id="ARBA00023306"/>
    </source>
</evidence>
<dbReference type="PROSITE" id="PS51898">
    <property type="entry name" value="TYR_RECOMBINASE"/>
    <property type="match status" value="1"/>
</dbReference>
<evidence type="ECO:0000256" key="7">
    <source>
        <dbReference type="ARBA" id="ARBA00022908"/>
    </source>
</evidence>
<evidence type="ECO:0000256" key="5">
    <source>
        <dbReference type="ARBA" id="ARBA00022618"/>
    </source>
</evidence>
<gene>
    <name evidence="14" type="primary">xerC</name>
    <name evidence="14" type="ORF">BUFA31_08850</name>
</gene>
<dbReference type="RefSeq" id="WP_118761201.1">
    <property type="nucleotide sequence ID" value="NZ_BMQH01000006.1"/>
</dbReference>
<evidence type="ECO:0000313" key="15">
    <source>
        <dbReference type="Proteomes" id="UP000620147"/>
    </source>
</evidence>
<keyword evidence="9" id="KW-0233">DNA recombination</keyword>
<evidence type="ECO:0000256" key="2">
    <source>
        <dbReference type="ARBA" id="ARBA00004496"/>
    </source>
</evidence>
<keyword evidence="6" id="KW-0159">Chromosome partition</keyword>
<comment type="function">
    <text evidence="1">Site-specific tyrosine recombinase, which acts by catalyzing the cutting and rejoining of the recombining DNA molecules.</text>
</comment>
<dbReference type="InterPro" id="IPR013762">
    <property type="entry name" value="Integrase-like_cat_sf"/>
</dbReference>
<accession>A0ABQ1DYB4</accession>